<organism evidence="2 3">
    <name type="scientific">Dokdonella ginsengisoli</name>
    <dbReference type="NCBI Taxonomy" id="363846"/>
    <lineage>
        <taxon>Bacteria</taxon>
        <taxon>Pseudomonadati</taxon>
        <taxon>Pseudomonadota</taxon>
        <taxon>Gammaproteobacteria</taxon>
        <taxon>Lysobacterales</taxon>
        <taxon>Rhodanobacteraceae</taxon>
        <taxon>Dokdonella</taxon>
    </lineage>
</organism>
<gene>
    <name evidence="2" type="ORF">ACFO6Q_13030</name>
</gene>
<protein>
    <submittedName>
        <fullName evidence="2">Uncharacterized protein</fullName>
    </submittedName>
</protein>
<evidence type="ECO:0000256" key="1">
    <source>
        <dbReference type="SAM" id="SignalP"/>
    </source>
</evidence>
<sequence>MLTGSCRIRGRTFAAAQARRIARLRFHTALALAIAAAPLCAQTIVPNANLDTQLAPWQAFVSTTPDPAGSGAAPVWVATPDLNQSTLSGSARIDLQAGGSAANAASGMTQCVDFDSPTLIHFANYGMSFQVPGTTADDGSLSATVELRLFADPGCSGFLSGGTQGQTITPGTASDATWYGLSDNSFVPAGAPVTAASAQIRGYLRRTGTAPTQSDYPIHLDHFVLVLNDTTPVELMQFYVE</sequence>
<feature type="chain" id="PRO_5047421417" evidence="1">
    <location>
        <begin position="42"/>
        <end position="241"/>
    </location>
</feature>
<dbReference type="EMBL" id="JBHSHD010000010">
    <property type="protein sequence ID" value="MFC4821254.1"/>
    <property type="molecule type" value="Genomic_DNA"/>
</dbReference>
<feature type="signal peptide" evidence="1">
    <location>
        <begin position="1"/>
        <end position="41"/>
    </location>
</feature>
<evidence type="ECO:0000313" key="3">
    <source>
        <dbReference type="Proteomes" id="UP001595886"/>
    </source>
</evidence>
<name>A0ABV9R0D9_9GAMM</name>
<keyword evidence="1" id="KW-0732">Signal</keyword>
<dbReference type="Proteomes" id="UP001595886">
    <property type="component" value="Unassembled WGS sequence"/>
</dbReference>
<keyword evidence="3" id="KW-1185">Reference proteome</keyword>
<proteinExistence type="predicted"/>
<accession>A0ABV9R0D9</accession>
<comment type="caution">
    <text evidence="2">The sequence shown here is derived from an EMBL/GenBank/DDBJ whole genome shotgun (WGS) entry which is preliminary data.</text>
</comment>
<evidence type="ECO:0000313" key="2">
    <source>
        <dbReference type="EMBL" id="MFC4821254.1"/>
    </source>
</evidence>
<dbReference type="RefSeq" id="WP_380021539.1">
    <property type="nucleotide sequence ID" value="NZ_JBHSHD010000010.1"/>
</dbReference>
<reference evidence="3" key="1">
    <citation type="journal article" date="2019" name="Int. J. Syst. Evol. Microbiol.">
        <title>The Global Catalogue of Microorganisms (GCM) 10K type strain sequencing project: providing services to taxonomists for standard genome sequencing and annotation.</title>
        <authorList>
            <consortium name="The Broad Institute Genomics Platform"/>
            <consortium name="The Broad Institute Genome Sequencing Center for Infectious Disease"/>
            <person name="Wu L."/>
            <person name="Ma J."/>
        </authorList>
    </citation>
    <scope>NUCLEOTIDE SEQUENCE [LARGE SCALE GENOMIC DNA]</scope>
    <source>
        <strain evidence="3">CCUG 30340</strain>
    </source>
</reference>